<evidence type="ECO:0000256" key="1">
    <source>
        <dbReference type="ARBA" id="ARBA00023015"/>
    </source>
</evidence>
<evidence type="ECO:0000256" key="4">
    <source>
        <dbReference type="PROSITE-ProRule" id="PRU00335"/>
    </source>
</evidence>
<dbReference type="GO" id="GO:0000976">
    <property type="term" value="F:transcription cis-regulatory region binding"/>
    <property type="evidence" value="ECO:0007669"/>
    <property type="project" value="TreeGrafter"/>
</dbReference>
<feature type="DNA-binding region" description="H-T-H motif" evidence="4">
    <location>
        <begin position="43"/>
        <end position="62"/>
    </location>
</feature>
<dbReference type="PANTHER" id="PTHR30055:SF234">
    <property type="entry name" value="HTH-TYPE TRANSCRIPTIONAL REGULATOR BETI"/>
    <property type="match status" value="1"/>
</dbReference>
<dbReference type="Proteomes" id="UP000500755">
    <property type="component" value="Chromosome"/>
</dbReference>
<accession>A0A858ZWV6</accession>
<dbReference type="InterPro" id="IPR009057">
    <property type="entry name" value="Homeodomain-like_sf"/>
</dbReference>
<reference evidence="6 7" key="1">
    <citation type="submission" date="2020-05" db="EMBL/GenBank/DDBJ databases">
        <title>Complete genome sequence of Alicycliphilus denitrificans DP3.</title>
        <authorList>
            <person name="Chen X."/>
        </authorList>
    </citation>
    <scope>NUCLEOTIDE SEQUENCE [LARGE SCALE GENOMIC DNA]</scope>
    <source>
        <strain evidence="6 7">DP3</strain>
    </source>
</reference>
<dbReference type="OMA" id="THPQMAR"/>
<evidence type="ECO:0000313" key="6">
    <source>
        <dbReference type="EMBL" id="QKD44901.1"/>
    </source>
</evidence>
<evidence type="ECO:0000256" key="3">
    <source>
        <dbReference type="ARBA" id="ARBA00023163"/>
    </source>
</evidence>
<feature type="domain" description="HTH tetR-type" evidence="5">
    <location>
        <begin position="20"/>
        <end position="80"/>
    </location>
</feature>
<dbReference type="InterPro" id="IPR049513">
    <property type="entry name" value="TetR_C_40"/>
</dbReference>
<protein>
    <submittedName>
        <fullName evidence="6">TetR/AcrR family transcriptional regulator</fullName>
    </submittedName>
</protein>
<dbReference type="InterPro" id="IPR050109">
    <property type="entry name" value="HTH-type_TetR-like_transc_reg"/>
</dbReference>
<gene>
    <name evidence="6" type="ORF">HF896_15370</name>
</gene>
<dbReference type="Pfam" id="PF21306">
    <property type="entry name" value="TetR_C_40"/>
    <property type="match status" value="1"/>
</dbReference>
<dbReference type="Gene3D" id="1.10.357.10">
    <property type="entry name" value="Tetracycline Repressor, domain 2"/>
    <property type="match status" value="1"/>
</dbReference>
<sequence length="224" mass="24992">MQTQAPPEDHRTRVGAQRRERTRLQLLTSAIGVFNDKGADATVIDDLIAAAGVSRGTFYNHFKTTGELLTELASRMSDEVLAVVDPLVLRYHDPVERFAIGMRLYMRMTLRYPQWGRFITQVGTRVAARGQLIDKYVTRDLCTAQERKLLNVPDVAVARDMALGAIFYGIETMLTEPTRSNHAENLIRHVLIGLGLGASEAARIVDMPLQMPARVQGPVFDSLE</sequence>
<dbReference type="PANTHER" id="PTHR30055">
    <property type="entry name" value="HTH-TYPE TRANSCRIPTIONAL REGULATOR RUTR"/>
    <property type="match status" value="1"/>
</dbReference>
<keyword evidence="2 4" id="KW-0238">DNA-binding</keyword>
<organism evidence="6 7">
    <name type="scientific">Alicycliphilus denitrificans</name>
    <dbReference type="NCBI Taxonomy" id="179636"/>
    <lineage>
        <taxon>Bacteria</taxon>
        <taxon>Pseudomonadati</taxon>
        <taxon>Pseudomonadota</taxon>
        <taxon>Betaproteobacteria</taxon>
        <taxon>Burkholderiales</taxon>
        <taxon>Comamonadaceae</taxon>
        <taxon>Alicycliphilus</taxon>
    </lineage>
</organism>
<evidence type="ECO:0000313" key="7">
    <source>
        <dbReference type="Proteomes" id="UP000500755"/>
    </source>
</evidence>
<proteinExistence type="predicted"/>
<dbReference type="AlphaFoldDB" id="A0A858ZWV6"/>
<keyword evidence="1" id="KW-0805">Transcription regulation</keyword>
<dbReference type="PRINTS" id="PR00455">
    <property type="entry name" value="HTHTETR"/>
</dbReference>
<dbReference type="Pfam" id="PF00440">
    <property type="entry name" value="TetR_N"/>
    <property type="match status" value="1"/>
</dbReference>
<evidence type="ECO:0000259" key="5">
    <source>
        <dbReference type="PROSITE" id="PS50977"/>
    </source>
</evidence>
<dbReference type="InterPro" id="IPR001647">
    <property type="entry name" value="HTH_TetR"/>
</dbReference>
<dbReference type="SUPFAM" id="SSF46689">
    <property type="entry name" value="Homeodomain-like"/>
    <property type="match status" value="1"/>
</dbReference>
<dbReference type="EMBL" id="CP051298">
    <property type="protein sequence ID" value="QKD44901.1"/>
    <property type="molecule type" value="Genomic_DNA"/>
</dbReference>
<dbReference type="GO" id="GO:0003700">
    <property type="term" value="F:DNA-binding transcription factor activity"/>
    <property type="evidence" value="ECO:0007669"/>
    <property type="project" value="TreeGrafter"/>
</dbReference>
<name>A0A858ZWV6_9BURK</name>
<keyword evidence="3" id="KW-0804">Transcription</keyword>
<dbReference type="RefSeq" id="WP_013519863.1">
    <property type="nucleotide sequence ID" value="NZ_CP051298.1"/>
</dbReference>
<dbReference type="PROSITE" id="PS50977">
    <property type="entry name" value="HTH_TETR_2"/>
    <property type="match status" value="1"/>
</dbReference>
<evidence type="ECO:0000256" key="2">
    <source>
        <dbReference type="ARBA" id="ARBA00023125"/>
    </source>
</evidence>